<protein>
    <recommendedName>
        <fullName evidence="3">DUF4848 domain-containing protein</fullName>
    </recommendedName>
</protein>
<dbReference type="OrthoDB" id="9862008at2"/>
<dbReference type="PROSITE" id="PS51257">
    <property type="entry name" value="PROKAR_LIPOPROTEIN"/>
    <property type="match status" value="1"/>
</dbReference>
<dbReference type="InterPro" id="IPR032318">
    <property type="entry name" value="DUF4848"/>
</dbReference>
<evidence type="ECO:0008006" key="3">
    <source>
        <dbReference type="Google" id="ProtNLM"/>
    </source>
</evidence>
<proteinExistence type="predicted"/>
<dbReference type="Pfam" id="PF16140">
    <property type="entry name" value="DUF4848"/>
    <property type="match status" value="1"/>
</dbReference>
<keyword evidence="2" id="KW-1185">Reference proteome</keyword>
<evidence type="ECO:0000313" key="2">
    <source>
        <dbReference type="Proteomes" id="UP000009872"/>
    </source>
</evidence>
<accession>K9EFB4</accession>
<dbReference type="eggNOG" id="ENOG5034AW8">
    <property type="taxonomic scope" value="Bacteria"/>
</dbReference>
<dbReference type="Proteomes" id="UP000009872">
    <property type="component" value="Unassembled WGS sequence"/>
</dbReference>
<dbReference type="PATRIC" id="fig|742727.4.peg.3152"/>
<dbReference type="CDD" id="cd14446">
    <property type="entry name" value="bt3222_like"/>
    <property type="match status" value="1"/>
</dbReference>
<name>K9EFB4_9BACE</name>
<comment type="caution">
    <text evidence="1">The sequence shown here is derived from an EMBL/GenBank/DDBJ whole genome shotgun (WGS) entry which is preliminary data.</text>
</comment>
<gene>
    <name evidence="1" type="ORF">HMPREF9447_03085</name>
</gene>
<dbReference type="AlphaFoldDB" id="K9EFB4"/>
<organism evidence="1 2">
    <name type="scientific">Bacteroides oleiciplenus YIT 12058</name>
    <dbReference type="NCBI Taxonomy" id="742727"/>
    <lineage>
        <taxon>Bacteria</taxon>
        <taxon>Pseudomonadati</taxon>
        <taxon>Bacteroidota</taxon>
        <taxon>Bacteroidia</taxon>
        <taxon>Bacteroidales</taxon>
        <taxon>Bacteroidaceae</taxon>
        <taxon>Bacteroides</taxon>
    </lineage>
</organism>
<dbReference type="EMBL" id="ADLF01000013">
    <property type="protein sequence ID" value="EKU89647.1"/>
    <property type="molecule type" value="Genomic_DNA"/>
</dbReference>
<dbReference type="STRING" id="742727.HMPREF9447_03085"/>
<evidence type="ECO:0000313" key="1">
    <source>
        <dbReference type="EMBL" id="EKU89647.1"/>
    </source>
</evidence>
<reference evidence="1 2" key="1">
    <citation type="submission" date="2012-09" db="EMBL/GenBank/DDBJ databases">
        <title>The Genome Sequence of Bacteroides oleiciplenus YIT 12058.</title>
        <authorList>
            <consortium name="The Broad Institute Genome Sequencing Platform"/>
            <person name="Earl A."/>
            <person name="Ward D."/>
            <person name="Feldgarden M."/>
            <person name="Gevers D."/>
            <person name="Morotomi M."/>
            <person name="Walker B."/>
            <person name="Young S.K."/>
            <person name="Zeng Q."/>
            <person name="Gargeya S."/>
            <person name="Fitzgerald M."/>
            <person name="Haas B."/>
            <person name="Abouelleil A."/>
            <person name="Alvarado L."/>
            <person name="Arachchi H.M."/>
            <person name="Berlin A.M."/>
            <person name="Chapman S.B."/>
            <person name="Goldberg J."/>
            <person name="Griggs A."/>
            <person name="Gujja S."/>
            <person name="Hansen M."/>
            <person name="Howarth C."/>
            <person name="Imamovic A."/>
            <person name="Larimer J."/>
            <person name="McCowen C."/>
            <person name="Montmayeur A."/>
            <person name="Murphy C."/>
            <person name="Neiman D."/>
            <person name="Pearson M."/>
            <person name="Priest M."/>
            <person name="Roberts A."/>
            <person name="Saif S."/>
            <person name="Shea T."/>
            <person name="Sisk P."/>
            <person name="Sykes S."/>
            <person name="Wortman J."/>
            <person name="Nusbaum C."/>
            <person name="Birren B."/>
        </authorList>
    </citation>
    <scope>NUCLEOTIDE SEQUENCE [LARGE SCALE GENOMIC DNA]</scope>
    <source>
        <strain evidence="1 2">YIT 12058</strain>
    </source>
</reference>
<sequence length="360" mass="40661">MKKLLFLAAIALATISCQDEENKLQIDNPTSQPQKFQVVQITDQGDIIPIDNSKTRSSVQGETALQFASEVDYQLSLKEISNMSTEDKLAYVDSNNFISLQELAVKADEELEEIASAATSESDFKSKYSQYVEKYKGLLVVNKYDDEDLSLYVPDGDNNSTYFINSNRKVVIGSKVKEVSLTNDMSESDKAVFAYIPGPGETNHFNFQNFIEDKKKTTGRVDLESSREIKVHVGCQKKTWRGWKRDNHRDVYFQLDAAPMFFELRNVAGVYYPVDYIRFHAFRNNGKIDFRTGGLKLDAASLSGTISVWTDLTVNTSEQVSYKNVYVDYEGKYGNYGTHTLPKLDPSNAYGGKFTVVLIK</sequence>
<dbReference type="RefSeq" id="WP_009130621.1">
    <property type="nucleotide sequence ID" value="NZ_JH992942.1"/>
</dbReference>
<dbReference type="HOGENOM" id="CLU_793774_0_0_10"/>